<dbReference type="EMBL" id="CP015118">
    <property type="protein sequence ID" value="ARN23247.1"/>
    <property type="molecule type" value="Genomic_DNA"/>
</dbReference>
<dbReference type="InterPro" id="IPR050109">
    <property type="entry name" value="HTH-type_TetR-like_transc_reg"/>
</dbReference>
<proteinExistence type="predicted"/>
<dbReference type="Pfam" id="PF09209">
    <property type="entry name" value="CecR_C"/>
    <property type="match status" value="1"/>
</dbReference>
<feature type="domain" description="HTH tetR-type" evidence="5">
    <location>
        <begin position="15"/>
        <end position="75"/>
    </location>
</feature>
<feature type="DNA-binding region" description="H-T-H motif" evidence="4">
    <location>
        <begin position="38"/>
        <end position="57"/>
    </location>
</feature>
<dbReference type="PANTHER" id="PTHR30055">
    <property type="entry name" value="HTH-TYPE TRANSCRIPTIONAL REGULATOR RUTR"/>
    <property type="match status" value="1"/>
</dbReference>
<dbReference type="KEGG" id="rgu:A4W93_26940"/>
<dbReference type="PANTHER" id="PTHR30055:SF234">
    <property type="entry name" value="HTH-TYPE TRANSCRIPTIONAL REGULATOR BETI"/>
    <property type="match status" value="1"/>
</dbReference>
<dbReference type="SUPFAM" id="SSF48498">
    <property type="entry name" value="Tetracyclin repressor-like, C-terminal domain"/>
    <property type="match status" value="1"/>
</dbReference>
<dbReference type="Pfam" id="PF00440">
    <property type="entry name" value="TetR_N"/>
    <property type="match status" value="1"/>
</dbReference>
<evidence type="ECO:0000313" key="7">
    <source>
        <dbReference type="Proteomes" id="UP000193427"/>
    </source>
</evidence>
<accession>A0A1W6LGC7</accession>
<name>A0A1W6LGC7_9BURK</name>
<dbReference type="GO" id="GO:0000976">
    <property type="term" value="F:transcription cis-regulatory region binding"/>
    <property type="evidence" value="ECO:0007669"/>
    <property type="project" value="TreeGrafter"/>
</dbReference>
<dbReference type="AlphaFoldDB" id="A0A1W6LGC7"/>
<evidence type="ECO:0000256" key="4">
    <source>
        <dbReference type="PROSITE-ProRule" id="PRU00335"/>
    </source>
</evidence>
<organism evidence="6 7">
    <name type="scientific">Piscinibacter gummiphilus</name>
    <dbReference type="NCBI Taxonomy" id="946333"/>
    <lineage>
        <taxon>Bacteria</taxon>
        <taxon>Pseudomonadati</taxon>
        <taxon>Pseudomonadota</taxon>
        <taxon>Betaproteobacteria</taxon>
        <taxon>Burkholderiales</taxon>
        <taxon>Sphaerotilaceae</taxon>
        <taxon>Piscinibacter</taxon>
    </lineage>
</organism>
<dbReference type="InterPro" id="IPR009057">
    <property type="entry name" value="Homeodomain-like_sf"/>
</dbReference>
<dbReference type="Gene3D" id="1.10.10.60">
    <property type="entry name" value="Homeodomain-like"/>
    <property type="match status" value="1"/>
</dbReference>
<sequence>MTKPPPRRALRTDGDLTNARILEAAGPLFAASGFAETTSKSVAQAAGVDLASINYHFGSRNGLYQAVLAEAHRRLIRLETLRHIAADAGSSADKLAQLLEMLAGVALGEQGWPAQVLAREILSPTSNALVLLDAEIAPKVALVQQLLGDISGIPPGEPALLRCMVSVAAPCLMLLVAGRTLPGPLKHLAATTPAELARHLHTFALAGLRAAGEQYRSTVPAPRR</sequence>
<dbReference type="Proteomes" id="UP000193427">
    <property type="component" value="Chromosome"/>
</dbReference>
<dbReference type="SUPFAM" id="SSF46689">
    <property type="entry name" value="Homeodomain-like"/>
    <property type="match status" value="1"/>
</dbReference>
<protein>
    <recommendedName>
        <fullName evidence="5">HTH tetR-type domain-containing protein</fullName>
    </recommendedName>
</protein>
<keyword evidence="3" id="KW-0804">Transcription</keyword>
<dbReference type="GO" id="GO:0003700">
    <property type="term" value="F:DNA-binding transcription factor activity"/>
    <property type="evidence" value="ECO:0007669"/>
    <property type="project" value="TreeGrafter"/>
</dbReference>
<gene>
    <name evidence="6" type="ORF">A4W93_26940</name>
</gene>
<reference evidence="6 7" key="1">
    <citation type="submission" date="2016-04" db="EMBL/GenBank/DDBJ databases">
        <title>Complete genome sequence of natural rubber-degrading, novel Gram-negative bacterium, Rhizobacter gummiphilus strain NS21.</title>
        <authorList>
            <person name="Tabata M."/>
            <person name="Kasai D."/>
            <person name="Fukuda M."/>
        </authorList>
    </citation>
    <scope>NUCLEOTIDE SEQUENCE [LARGE SCALE GENOMIC DNA]</scope>
    <source>
        <strain evidence="6 7">NS21</strain>
    </source>
</reference>
<dbReference type="InterPro" id="IPR036271">
    <property type="entry name" value="Tet_transcr_reg_TetR-rel_C_sf"/>
</dbReference>
<keyword evidence="2 4" id="KW-0238">DNA-binding</keyword>
<dbReference type="InterPro" id="IPR001647">
    <property type="entry name" value="HTH_TetR"/>
</dbReference>
<dbReference type="InterPro" id="IPR015292">
    <property type="entry name" value="Tscrpt_reg_YbiH_C"/>
</dbReference>
<dbReference type="Gene3D" id="1.10.357.10">
    <property type="entry name" value="Tetracycline Repressor, domain 2"/>
    <property type="match status" value="1"/>
</dbReference>
<keyword evidence="7" id="KW-1185">Reference proteome</keyword>
<evidence type="ECO:0000256" key="3">
    <source>
        <dbReference type="ARBA" id="ARBA00023163"/>
    </source>
</evidence>
<dbReference type="RefSeq" id="WP_085753566.1">
    <property type="nucleotide sequence ID" value="NZ_BSPR01000017.1"/>
</dbReference>
<dbReference type="STRING" id="946333.A4W93_26940"/>
<evidence type="ECO:0000313" key="6">
    <source>
        <dbReference type="EMBL" id="ARN23247.1"/>
    </source>
</evidence>
<keyword evidence="1" id="KW-0805">Transcription regulation</keyword>
<dbReference type="PROSITE" id="PS50977">
    <property type="entry name" value="HTH_TETR_2"/>
    <property type="match status" value="1"/>
</dbReference>
<evidence type="ECO:0000256" key="1">
    <source>
        <dbReference type="ARBA" id="ARBA00023015"/>
    </source>
</evidence>
<evidence type="ECO:0000256" key="2">
    <source>
        <dbReference type="ARBA" id="ARBA00023125"/>
    </source>
</evidence>
<dbReference type="PRINTS" id="PR00455">
    <property type="entry name" value="HTHTETR"/>
</dbReference>
<dbReference type="OrthoDB" id="2356263at2"/>
<evidence type="ECO:0000259" key="5">
    <source>
        <dbReference type="PROSITE" id="PS50977"/>
    </source>
</evidence>